<evidence type="ECO:0000256" key="3">
    <source>
        <dbReference type="PROSITE-ProRule" id="PRU00023"/>
    </source>
</evidence>
<evidence type="ECO:0000256" key="1">
    <source>
        <dbReference type="ARBA" id="ARBA00022737"/>
    </source>
</evidence>
<feature type="repeat" description="ANK" evidence="3">
    <location>
        <begin position="173"/>
        <end position="201"/>
    </location>
</feature>
<sequence>MTKMQPHEELMEAGMLDEFKDTMGKAMFVSHQWLCSAEVGVDLSSWRGDDSFMITIKTASHPTLTWNEHGSLACPAAKFQQLARDRARVGKVVLGMLWDKLHFLLEEGDVHKYRFLLNLHHFYLRGFVGLHPIESLVPAFDTEIDPTRDASGFFVARFLHDNLFKRVSNRDSAGWSPLCYAALAGKATLVRALLDAKANANDTLGKFTRHADLCKRLPVLSLAAVYHNNDVMQVLLSAHANVHARCVLRATALTWCCTSDNAPGVRLLLEWKADPLLKSFPGVSSFKTACCFGSTEVVKELLTTIRHQVSLRFSLHCALAFNGESDVIACLIEASADVNEQLHIPLSRTAMWLQLKALRTMHYVSPSVLTLLAYHHYGATPLTFCILTGKFEIIPILLTAGARMDIPNNRGKTPADILQQVHASFSWNELGRVLACDEDSDDTCSL</sequence>
<dbReference type="Proteomes" id="UP000649617">
    <property type="component" value="Unassembled WGS sequence"/>
</dbReference>
<dbReference type="SUPFAM" id="SSF48403">
    <property type="entry name" value="Ankyrin repeat"/>
    <property type="match status" value="1"/>
</dbReference>
<dbReference type="PANTHER" id="PTHR24198">
    <property type="entry name" value="ANKYRIN REPEAT AND PROTEIN KINASE DOMAIN-CONTAINING PROTEIN"/>
    <property type="match status" value="1"/>
</dbReference>
<dbReference type="PANTHER" id="PTHR24198:SF165">
    <property type="entry name" value="ANKYRIN REPEAT-CONTAINING PROTEIN-RELATED"/>
    <property type="match status" value="1"/>
</dbReference>
<dbReference type="PROSITE" id="PS50088">
    <property type="entry name" value="ANK_REPEAT"/>
    <property type="match status" value="2"/>
</dbReference>
<dbReference type="PROSITE" id="PS50297">
    <property type="entry name" value="ANK_REP_REGION"/>
    <property type="match status" value="2"/>
</dbReference>
<organism evidence="4 5">
    <name type="scientific">Symbiodinium pilosum</name>
    <name type="common">Dinoflagellate</name>
    <dbReference type="NCBI Taxonomy" id="2952"/>
    <lineage>
        <taxon>Eukaryota</taxon>
        <taxon>Sar</taxon>
        <taxon>Alveolata</taxon>
        <taxon>Dinophyceae</taxon>
        <taxon>Suessiales</taxon>
        <taxon>Symbiodiniaceae</taxon>
        <taxon>Symbiodinium</taxon>
    </lineage>
</organism>
<dbReference type="Gene3D" id="1.25.40.20">
    <property type="entry name" value="Ankyrin repeat-containing domain"/>
    <property type="match status" value="2"/>
</dbReference>
<keyword evidence="5" id="KW-1185">Reference proteome</keyword>
<accession>A0A812W976</accession>
<feature type="repeat" description="ANK" evidence="3">
    <location>
        <begin position="377"/>
        <end position="409"/>
    </location>
</feature>
<evidence type="ECO:0000313" key="4">
    <source>
        <dbReference type="EMBL" id="CAE7662284.1"/>
    </source>
</evidence>
<dbReference type="InterPro" id="IPR036770">
    <property type="entry name" value="Ankyrin_rpt-contain_sf"/>
</dbReference>
<proteinExistence type="predicted"/>
<dbReference type="SMART" id="SM00248">
    <property type="entry name" value="ANK"/>
    <property type="match status" value="5"/>
</dbReference>
<dbReference type="EMBL" id="CAJNIZ010043526">
    <property type="protein sequence ID" value="CAE7662284.1"/>
    <property type="molecule type" value="Genomic_DNA"/>
</dbReference>
<comment type="caution">
    <text evidence="4">The sequence shown here is derived from an EMBL/GenBank/DDBJ whole genome shotgun (WGS) entry which is preliminary data.</text>
</comment>
<dbReference type="InterPro" id="IPR002110">
    <property type="entry name" value="Ankyrin_rpt"/>
</dbReference>
<evidence type="ECO:0000313" key="5">
    <source>
        <dbReference type="Proteomes" id="UP000649617"/>
    </source>
</evidence>
<dbReference type="AlphaFoldDB" id="A0A812W976"/>
<dbReference type="OrthoDB" id="539213at2759"/>
<dbReference type="Pfam" id="PF00023">
    <property type="entry name" value="Ank"/>
    <property type="match status" value="1"/>
</dbReference>
<gene>
    <name evidence="4" type="primary">anks1b</name>
    <name evidence="4" type="ORF">SPIL2461_LOCUS18008</name>
</gene>
<protein>
    <submittedName>
        <fullName evidence="4">Anks1b protein</fullName>
    </submittedName>
</protein>
<keyword evidence="1" id="KW-0677">Repeat</keyword>
<reference evidence="4" key="1">
    <citation type="submission" date="2021-02" db="EMBL/GenBank/DDBJ databases">
        <authorList>
            <person name="Dougan E. K."/>
            <person name="Rhodes N."/>
            <person name="Thang M."/>
            <person name="Chan C."/>
        </authorList>
    </citation>
    <scope>NUCLEOTIDE SEQUENCE</scope>
</reference>
<evidence type="ECO:0000256" key="2">
    <source>
        <dbReference type="ARBA" id="ARBA00023043"/>
    </source>
</evidence>
<keyword evidence="2 3" id="KW-0040">ANK repeat</keyword>
<name>A0A812W976_SYMPI</name>